<accession>A0A150PB09</accession>
<dbReference type="Proteomes" id="UP000075604">
    <property type="component" value="Unassembled WGS sequence"/>
</dbReference>
<reference evidence="1 2" key="1">
    <citation type="submission" date="2014-02" db="EMBL/GenBank/DDBJ databases">
        <title>The small core and large imbalanced accessory genome model reveals a collaborative survival strategy of Sorangium cellulosum strains in nature.</title>
        <authorList>
            <person name="Han K."/>
            <person name="Peng R."/>
            <person name="Blom J."/>
            <person name="Li Y.-Z."/>
        </authorList>
    </citation>
    <scope>NUCLEOTIDE SEQUENCE [LARGE SCALE GENOMIC DNA]</scope>
    <source>
        <strain evidence="1 2">So0157-18</strain>
    </source>
</reference>
<dbReference type="PROSITE" id="PS51257">
    <property type="entry name" value="PROKAR_LIPOPROTEIN"/>
    <property type="match status" value="1"/>
</dbReference>
<evidence type="ECO:0000313" key="1">
    <source>
        <dbReference type="EMBL" id="KYF52877.1"/>
    </source>
</evidence>
<evidence type="ECO:0000313" key="2">
    <source>
        <dbReference type="Proteomes" id="UP000075604"/>
    </source>
</evidence>
<dbReference type="AlphaFoldDB" id="A0A150PB09"/>
<dbReference type="EMBL" id="JELX01003242">
    <property type="protein sequence ID" value="KYF52877.1"/>
    <property type="molecule type" value="Genomic_DNA"/>
</dbReference>
<sequence>MHSKRVYWSSVFCVFLGACSCLDSQPEEEEVASLSQEIINNLVLNGSFELRYEHTTGINGGWPGNAGLWAPIGYFGAIDMIPGWTVSGGGGDWHDSSLGPRAGEPTADDGFRTVDLNSAVGQGAGAISQRIATTPGASYVLTFSYSGHPYGGCYFGPKPMRASAGNASRRHA</sequence>
<dbReference type="Gene3D" id="2.60.120.260">
    <property type="entry name" value="Galactose-binding domain-like"/>
    <property type="match status" value="1"/>
</dbReference>
<proteinExistence type="predicted"/>
<comment type="caution">
    <text evidence="1">The sequence shown here is derived from an EMBL/GenBank/DDBJ whole genome shotgun (WGS) entry which is preliminary data.</text>
</comment>
<organism evidence="1 2">
    <name type="scientific">Sorangium cellulosum</name>
    <name type="common">Polyangium cellulosum</name>
    <dbReference type="NCBI Taxonomy" id="56"/>
    <lineage>
        <taxon>Bacteria</taxon>
        <taxon>Pseudomonadati</taxon>
        <taxon>Myxococcota</taxon>
        <taxon>Polyangia</taxon>
        <taxon>Polyangiales</taxon>
        <taxon>Polyangiaceae</taxon>
        <taxon>Sorangium</taxon>
    </lineage>
</organism>
<gene>
    <name evidence="1" type="ORF">BE04_44280</name>
</gene>
<name>A0A150PB09_SORCE</name>
<protein>
    <submittedName>
        <fullName evidence="1">Uncharacterized protein</fullName>
    </submittedName>
</protein>